<feature type="transmembrane region" description="Helical" evidence="7">
    <location>
        <begin position="117"/>
        <end position="137"/>
    </location>
</feature>
<evidence type="ECO:0000256" key="5">
    <source>
        <dbReference type="ARBA" id="ARBA00023136"/>
    </source>
</evidence>
<dbReference type="Proteomes" id="UP000327013">
    <property type="component" value="Unassembled WGS sequence"/>
</dbReference>
<dbReference type="InterPro" id="IPR023271">
    <property type="entry name" value="Aquaporin-like"/>
</dbReference>
<evidence type="ECO:0000256" key="2">
    <source>
        <dbReference type="ARBA" id="ARBA00006175"/>
    </source>
</evidence>
<comment type="subcellular location">
    <subcellularLocation>
        <location evidence="1">Membrane</location>
        <topology evidence="1">Multi-pass membrane protein</topology>
    </subcellularLocation>
</comment>
<feature type="compositionally biased region" description="Basic and acidic residues" evidence="6">
    <location>
        <begin position="702"/>
        <end position="718"/>
    </location>
</feature>
<dbReference type="OrthoDB" id="3222at2759"/>
<comment type="similarity">
    <text evidence="2">Belongs to the MIP/aquaporin (TC 1.A.8) family.</text>
</comment>
<feature type="compositionally biased region" description="Low complexity" evidence="6">
    <location>
        <begin position="535"/>
        <end position="549"/>
    </location>
</feature>
<dbReference type="EMBL" id="VIBQ01000036">
    <property type="protein sequence ID" value="KAB8437350.1"/>
    <property type="molecule type" value="Genomic_DNA"/>
</dbReference>
<feature type="compositionally biased region" description="Polar residues" evidence="6">
    <location>
        <begin position="335"/>
        <end position="347"/>
    </location>
</feature>
<feature type="compositionally biased region" description="Polar residues" evidence="6">
    <location>
        <begin position="760"/>
        <end position="772"/>
    </location>
</feature>
<feature type="compositionally biased region" description="Polar residues" evidence="6">
    <location>
        <begin position="368"/>
        <end position="380"/>
    </location>
</feature>
<evidence type="ECO:0000256" key="3">
    <source>
        <dbReference type="ARBA" id="ARBA00022692"/>
    </source>
</evidence>
<feature type="transmembrane region" description="Helical" evidence="7">
    <location>
        <begin position="199"/>
        <end position="224"/>
    </location>
</feature>
<dbReference type="GO" id="GO:0015250">
    <property type="term" value="F:water channel activity"/>
    <property type="evidence" value="ECO:0007669"/>
    <property type="project" value="TreeGrafter"/>
</dbReference>
<keyword evidence="4 7" id="KW-1133">Transmembrane helix</keyword>
<feature type="transmembrane region" description="Helical" evidence="7">
    <location>
        <begin position="158"/>
        <end position="179"/>
    </location>
</feature>
<feature type="compositionally biased region" description="Polar residues" evidence="6">
    <location>
        <begin position="660"/>
        <end position="672"/>
    </location>
</feature>
<feature type="transmembrane region" description="Helical" evidence="7">
    <location>
        <begin position="277"/>
        <end position="297"/>
    </location>
</feature>
<feature type="compositionally biased region" description="Polar residues" evidence="6">
    <location>
        <begin position="495"/>
        <end position="518"/>
    </location>
</feature>
<evidence type="ECO:0000256" key="6">
    <source>
        <dbReference type="SAM" id="MobiDB-lite"/>
    </source>
</evidence>
<feature type="region of interest" description="Disordered" evidence="6">
    <location>
        <begin position="318"/>
        <end position="347"/>
    </location>
</feature>
<feature type="region of interest" description="Disordered" evidence="6">
    <location>
        <begin position="368"/>
        <end position="472"/>
    </location>
</feature>
<dbReference type="SUPFAM" id="SSF81338">
    <property type="entry name" value="Aquaporin-like"/>
    <property type="match status" value="1"/>
</dbReference>
<dbReference type="PANTHER" id="PTHR19139:SF199">
    <property type="entry name" value="MIP17260P"/>
    <property type="match status" value="1"/>
</dbReference>
<proteinExistence type="inferred from homology"/>
<evidence type="ECO:0008006" key="10">
    <source>
        <dbReference type="Google" id="ProtNLM"/>
    </source>
</evidence>
<protein>
    <recommendedName>
        <fullName evidence="10">Aquaporin</fullName>
    </recommendedName>
</protein>
<evidence type="ECO:0000256" key="7">
    <source>
        <dbReference type="SAM" id="Phobius"/>
    </source>
</evidence>
<evidence type="ECO:0000256" key="1">
    <source>
        <dbReference type="ARBA" id="ARBA00004141"/>
    </source>
</evidence>
<gene>
    <name evidence="8" type="ORF">FH972_025030</name>
</gene>
<comment type="caution">
    <text evidence="8">The sequence shown here is derived from an EMBL/GenBank/DDBJ whole genome shotgun (WGS) entry which is preliminary data.</text>
</comment>
<feature type="region of interest" description="Disordered" evidence="6">
    <location>
        <begin position="495"/>
        <end position="772"/>
    </location>
</feature>
<feature type="transmembrane region" description="Helical" evidence="7">
    <location>
        <begin position="74"/>
        <end position="92"/>
    </location>
</feature>
<dbReference type="AlphaFoldDB" id="A0A5N6L055"/>
<dbReference type="PANTHER" id="PTHR19139">
    <property type="entry name" value="AQUAPORIN TRANSPORTER"/>
    <property type="match status" value="1"/>
</dbReference>
<name>A0A5N6L055_9ROSI</name>
<feature type="compositionally biased region" description="Polar residues" evidence="6">
    <location>
        <begin position="449"/>
        <end position="458"/>
    </location>
</feature>
<dbReference type="GO" id="GO:0005886">
    <property type="term" value="C:plasma membrane"/>
    <property type="evidence" value="ECO:0007669"/>
    <property type="project" value="TreeGrafter"/>
</dbReference>
<dbReference type="PRINTS" id="PR00783">
    <property type="entry name" value="MINTRINSICP"/>
</dbReference>
<reference evidence="8 9" key="1">
    <citation type="submission" date="2019-06" db="EMBL/GenBank/DDBJ databases">
        <title>A chromosomal-level reference genome of Carpinus fangiana (Coryloideae, Betulaceae).</title>
        <authorList>
            <person name="Yang X."/>
            <person name="Wang Z."/>
            <person name="Zhang L."/>
            <person name="Hao G."/>
            <person name="Liu J."/>
            <person name="Yang Y."/>
        </authorList>
    </citation>
    <scope>NUCLEOTIDE SEQUENCE [LARGE SCALE GENOMIC DNA]</scope>
    <source>
        <strain evidence="8">Cfa_2016G</strain>
        <tissue evidence="8">Leaf</tissue>
    </source>
</reference>
<feature type="compositionally biased region" description="Low complexity" evidence="6">
    <location>
        <begin position="719"/>
        <end position="749"/>
    </location>
</feature>
<sequence>MKFAFRRPSTTNRTHIPHLAQPSPKRRVISIIRADSPPRYKNSVYYPYESSLCHPAFRHDASPALRIKTEATPIVAEFLGTFFFLFVAYFASQGAGPLPLSDSTTRAFGQFYVVERLYIALAFGASYTISLGIFWRFSGGFFNPVVLLTLILIRKVKVLRGVGMMLAQFTASLAAAAIAKSMLPTHPALIARTQLINGMGAAQGFCLEMFVTFLMTSVLLPLALQQTIHRHFETPAAMGLILFTAEMATIPYTGGGLNPFRSFAPAVVDKTFPTYHWIYWIGPLLGAFLAILLHWVLQFVNQNTSELIQAQSYPSEKQCRISDPEMPDLPLPRPESQSESQYDYGSDLQNDYQSPIVPLKRKALAVHQTDSPMMSPQPEASRSFVDLLPPPPAVAPSKRTPRAPRSCESFPPWYHEDRTAAPEPRNSPGKRKRSQTGLLDPPVNLSIPPRTSSIFQDASSPSTPTPRTRRSTSELMIKLASEWDTRQNASLNHLPTFTNHFQSGTGDYAPPSTSNISTRKPVARQMWDAPDSTHSRSTSTGASGGTSSSPKVKFAPHIEEFSPPSTPSASPSYLPRQYVSPSTPTFPKVNLKLPSPPSTQTAHAGLVPIASSPSQPKRPAMCSPSSNFFRTPSPDFSERPAPLDISTRHKHGPLTMHAVQPNSPKAMLSSQAESDRRPKSRVVTVSGLGPSQPPPSAWGQPRKPDVRRLARPKRESSQRRAAAAALIAKRELASASRAGAARRYTGGASMYDVQQIPLRRSSSSETADSGTA</sequence>
<accession>A0A5N6L055</accession>
<organism evidence="8 9">
    <name type="scientific">Carpinus fangiana</name>
    <dbReference type="NCBI Taxonomy" id="176857"/>
    <lineage>
        <taxon>Eukaryota</taxon>
        <taxon>Viridiplantae</taxon>
        <taxon>Streptophyta</taxon>
        <taxon>Embryophyta</taxon>
        <taxon>Tracheophyta</taxon>
        <taxon>Spermatophyta</taxon>
        <taxon>Magnoliopsida</taxon>
        <taxon>eudicotyledons</taxon>
        <taxon>Gunneridae</taxon>
        <taxon>Pentapetalae</taxon>
        <taxon>rosids</taxon>
        <taxon>fabids</taxon>
        <taxon>Fagales</taxon>
        <taxon>Betulaceae</taxon>
        <taxon>Carpinus</taxon>
    </lineage>
</organism>
<dbReference type="InterPro" id="IPR000425">
    <property type="entry name" value="MIP"/>
</dbReference>
<dbReference type="Pfam" id="PF00230">
    <property type="entry name" value="MIP"/>
    <property type="match status" value="1"/>
</dbReference>
<keyword evidence="3 7" id="KW-0812">Transmembrane</keyword>
<dbReference type="InterPro" id="IPR034294">
    <property type="entry name" value="Aquaporin_transptr"/>
</dbReference>
<evidence type="ECO:0000256" key="4">
    <source>
        <dbReference type="ARBA" id="ARBA00022989"/>
    </source>
</evidence>
<keyword evidence="5 7" id="KW-0472">Membrane</keyword>
<evidence type="ECO:0000313" key="9">
    <source>
        <dbReference type="Proteomes" id="UP000327013"/>
    </source>
</evidence>
<dbReference type="Gene3D" id="1.20.1080.10">
    <property type="entry name" value="Glycerol uptake facilitator protein"/>
    <property type="match status" value="1"/>
</dbReference>
<evidence type="ECO:0000313" key="8">
    <source>
        <dbReference type="EMBL" id="KAB8437350.1"/>
    </source>
</evidence>
<keyword evidence="9" id="KW-1185">Reference proteome</keyword>